<dbReference type="GO" id="GO:0006167">
    <property type="term" value="P:AMP biosynthetic process"/>
    <property type="evidence" value="ECO:0007669"/>
    <property type="project" value="TreeGrafter"/>
</dbReference>
<gene>
    <name evidence="4" type="ordered locus">Rmar_0037</name>
</gene>
<sequence length="229" mass="25265">MRIQTVSPLLLPREAAQVFVACASEEDLELPEGTLLWETPEQAAATCPEGKLWVVAVPPGGAVRNGESWQLQRSLPVSAVRNRSPYRPPITVPAAGGVVVRSAEAPEVLLIHRRGHWDLPKGKCDPGESPEACARREVSEELGISPEALRLRKPLGRTIHAYPLDGHYAVKPTWWFLMETTATTFTPQAAEDIREVCWFPLEEACRRVRYPTLQALLQHLAELAGSGLL</sequence>
<feature type="domain" description="Nudix hydrolase" evidence="3">
    <location>
        <begin position="90"/>
        <end position="221"/>
    </location>
</feature>
<name>D0MK33_RHOM4</name>
<reference evidence="4 5" key="1">
    <citation type="journal article" date="2009" name="Stand. Genomic Sci.">
        <title>Complete genome sequence of Rhodothermus marinus type strain (R-10).</title>
        <authorList>
            <person name="Nolan M."/>
            <person name="Tindall B.J."/>
            <person name="Pomrenke H."/>
            <person name="Lapidus A."/>
            <person name="Copeland A."/>
            <person name="Glavina Del Rio T."/>
            <person name="Lucas S."/>
            <person name="Chen F."/>
            <person name="Tice H."/>
            <person name="Cheng J.F."/>
            <person name="Saunders E."/>
            <person name="Han C."/>
            <person name="Bruce D."/>
            <person name="Goodwin L."/>
            <person name="Chain P."/>
            <person name="Pitluck S."/>
            <person name="Ovchinikova G."/>
            <person name="Pati A."/>
            <person name="Ivanova N."/>
            <person name="Mavromatis K."/>
            <person name="Chen A."/>
            <person name="Palaniappan K."/>
            <person name="Land M."/>
            <person name="Hauser L."/>
            <person name="Chang Y.J."/>
            <person name="Jeffries C.D."/>
            <person name="Brettin T."/>
            <person name="Goker M."/>
            <person name="Bristow J."/>
            <person name="Eisen J.A."/>
            <person name="Markowitz V."/>
            <person name="Hugenholtz P."/>
            <person name="Kyrpides N.C."/>
            <person name="Klenk H.P."/>
            <person name="Detter J.C."/>
        </authorList>
    </citation>
    <scope>NUCLEOTIDE SEQUENCE [LARGE SCALE GENOMIC DNA]</scope>
    <source>
        <strain evidence="5">ATCC 43812 / DSM 4252 / R-10</strain>
    </source>
</reference>
<dbReference type="PRINTS" id="PR00502">
    <property type="entry name" value="NUDIXFAMILY"/>
</dbReference>
<dbReference type="HOGENOM" id="CLU_1209039_0_0_10"/>
<comment type="similarity">
    <text evidence="2">Belongs to the Nudix hydrolase family.</text>
</comment>
<dbReference type="STRING" id="518766.Rmar_0037"/>
<dbReference type="Proteomes" id="UP000002221">
    <property type="component" value="Chromosome"/>
</dbReference>
<dbReference type="Pfam" id="PF00293">
    <property type="entry name" value="NUDIX"/>
    <property type="match status" value="1"/>
</dbReference>
<dbReference type="InterPro" id="IPR020476">
    <property type="entry name" value="Nudix_hydrolase"/>
</dbReference>
<dbReference type="InterPro" id="IPR020084">
    <property type="entry name" value="NUDIX_hydrolase_CS"/>
</dbReference>
<accession>D0MK33</accession>
<keyword evidence="1 2" id="KW-0378">Hydrolase</keyword>
<dbReference type="SUPFAM" id="SSF55811">
    <property type="entry name" value="Nudix"/>
    <property type="match status" value="1"/>
</dbReference>
<dbReference type="EMBL" id="CP001807">
    <property type="protein sequence ID" value="ACY46946.1"/>
    <property type="molecule type" value="Genomic_DNA"/>
</dbReference>
<evidence type="ECO:0000313" key="5">
    <source>
        <dbReference type="Proteomes" id="UP000002221"/>
    </source>
</evidence>
<dbReference type="PANTHER" id="PTHR21340">
    <property type="entry name" value="DIADENOSINE 5,5-P1,P4-TETRAPHOSPHATE PYROPHOSPHOHYDROLASE MUTT"/>
    <property type="match status" value="1"/>
</dbReference>
<dbReference type="GO" id="GO:0006754">
    <property type="term" value="P:ATP biosynthetic process"/>
    <property type="evidence" value="ECO:0007669"/>
    <property type="project" value="TreeGrafter"/>
</dbReference>
<dbReference type="KEGG" id="rmr:Rmar_0037"/>
<dbReference type="eggNOG" id="COG1051">
    <property type="taxonomic scope" value="Bacteria"/>
</dbReference>
<evidence type="ECO:0000256" key="1">
    <source>
        <dbReference type="ARBA" id="ARBA00022801"/>
    </source>
</evidence>
<evidence type="ECO:0000313" key="4">
    <source>
        <dbReference type="EMBL" id="ACY46946.1"/>
    </source>
</evidence>
<dbReference type="InterPro" id="IPR051325">
    <property type="entry name" value="Nudix_hydrolase_domain"/>
</dbReference>
<organism evidence="4 5">
    <name type="scientific">Rhodothermus marinus (strain ATCC 43812 / DSM 4252 / R-10)</name>
    <name type="common">Rhodothermus obamensis</name>
    <dbReference type="NCBI Taxonomy" id="518766"/>
    <lineage>
        <taxon>Bacteria</taxon>
        <taxon>Pseudomonadati</taxon>
        <taxon>Rhodothermota</taxon>
        <taxon>Rhodothermia</taxon>
        <taxon>Rhodothermales</taxon>
        <taxon>Rhodothermaceae</taxon>
        <taxon>Rhodothermus</taxon>
    </lineage>
</organism>
<dbReference type="RefSeq" id="WP_012842558.1">
    <property type="nucleotide sequence ID" value="NC_013501.1"/>
</dbReference>
<proteinExistence type="inferred from homology"/>
<dbReference type="AlphaFoldDB" id="D0MK33"/>
<dbReference type="CDD" id="cd03673">
    <property type="entry name" value="NUDIX_Ap6A_hydrolase"/>
    <property type="match status" value="1"/>
</dbReference>
<dbReference type="Gene3D" id="3.90.79.10">
    <property type="entry name" value="Nucleoside Triphosphate Pyrophosphohydrolase"/>
    <property type="match status" value="1"/>
</dbReference>
<dbReference type="PROSITE" id="PS00893">
    <property type="entry name" value="NUDIX_BOX"/>
    <property type="match status" value="1"/>
</dbReference>
<dbReference type="InterPro" id="IPR015797">
    <property type="entry name" value="NUDIX_hydrolase-like_dom_sf"/>
</dbReference>
<protein>
    <submittedName>
        <fullName evidence="4">NUDIX hydrolase</fullName>
    </submittedName>
</protein>
<evidence type="ECO:0000256" key="2">
    <source>
        <dbReference type="RuleBase" id="RU003476"/>
    </source>
</evidence>
<evidence type="ECO:0000259" key="3">
    <source>
        <dbReference type="PROSITE" id="PS51462"/>
    </source>
</evidence>
<dbReference type="GO" id="GO:0004081">
    <property type="term" value="F:bis(5'-nucleosyl)-tetraphosphatase (asymmetrical) activity"/>
    <property type="evidence" value="ECO:0007669"/>
    <property type="project" value="TreeGrafter"/>
</dbReference>
<dbReference type="InterPro" id="IPR000086">
    <property type="entry name" value="NUDIX_hydrolase_dom"/>
</dbReference>
<dbReference type="PROSITE" id="PS51462">
    <property type="entry name" value="NUDIX"/>
    <property type="match status" value="1"/>
</dbReference>
<dbReference type="PANTHER" id="PTHR21340:SF0">
    <property type="entry name" value="BIS(5'-NUCLEOSYL)-TETRAPHOSPHATASE [ASYMMETRICAL]"/>
    <property type="match status" value="1"/>
</dbReference>
<keyword evidence="5" id="KW-1185">Reference proteome</keyword>